<dbReference type="GO" id="GO:0005634">
    <property type="term" value="C:nucleus"/>
    <property type="evidence" value="ECO:0007669"/>
    <property type="project" value="UniProtKB-SubCell"/>
</dbReference>
<accession>A0A2N9H0K9</accession>
<keyword evidence="7" id="KW-0539">Nucleus</keyword>
<evidence type="ECO:0000259" key="9">
    <source>
        <dbReference type="Pfam" id="PF13359"/>
    </source>
</evidence>
<reference evidence="11" key="1">
    <citation type="submission" date="2018-02" db="EMBL/GenBank/DDBJ databases">
        <authorList>
            <person name="Cohen D.B."/>
            <person name="Kent A.D."/>
        </authorList>
    </citation>
    <scope>NUCLEOTIDE SEQUENCE</scope>
</reference>
<feature type="compositionally biased region" description="Acidic residues" evidence="8">
    <location>
        <begin position="21"/>
        <end position="33"/>
    </location>
</feature>
<keyword evidence="6" id="KW-0378">Hydrolase</keyword>
<dbReference type="AlphaFoldDB" id="A0A2N9H0K9"/>
<comment type="similarity">
    <text evidence="3">Belongs to the HARBI1 family.</text>
</comment>
<dbReference type="Pfam" id="PF26138">
    <property type="entry name" value="DUF8040"/>
    <property type="match status" value="1"/>
</dbReference>
<feature type="domain" description="DDE Tnp4" evidence="9">
    <location>
        <begin position="220"/>
        <end position="333"/>
    </location>
</feature>
<gene>
    <name evidence="11" type="ORF">FSB_LOCUS33006</name>
</gene>
<organism evidence="11">
    <name type="scientific">Fagus sylvatica</name>
    <name type="common">Beechnut</name>
    <dbReference type="NCBI Taxonomy" id="28930"/>
    <lineage>
        <taxon>Eukaryota</taxon>
        <taxon>Viridiplantae</taxon>
        <taxon>Streptophyta</taxon>
        <taxon>Embryophyta</taxon>
        <taxon>Tracheophyta</taxon>
        <taxon>Spermatophyta</taxon>
        <taxon>Magnoliopsida</taxon>
        <taxon>eudicotyledons</taxon>
        <taxon>Gunneridae</taxon>
        <taxon>Pentapetalae</taxon>
        <taxon>rosids</taxon>
        <taxon>fabids</taxon>
        <taxon>Fagales</taxon>
        <taxon>Fagaceae</taxon>
        <taxon>Fagus</taxon>
    </lineage>
</organism>
<evidence type="ECO:0000256" key="5">
    <source>
        <dbReference type="ARBA" id="ARBA00022723"/>
    </source>
</evidence>
<feature type="compositionally biased region" description="Basic and acidic residues" evidence="8">
    <location>
        <begin position="64"/>
        <end position="73"/>
    </location>
</feature>
<dbReference type="EMBL" id="OIVN01002621">
    <property type="protein sequence ID" value="SPD05124.1"/>
    <property type="molecule type" value="Genomic_DNA"/>
</dbReference>
<feature type="compositionally biased region" description="Acidic residues" evidence="8">
    <location>
        <begin position="1"/>
        <end position="13"/>
    </location>
</feature>
<evidence type="ECO:0000256" key="3">
    <source>
        <dbReference type="ARBA" id="ARBA00006958"/>
    </source>
</evidence>
<feature type="domain" description="DUF8040" evidence="10">
    <location>
        <begin position="104"/>
        <end position="200"/>
    </location>
</feature>
<keyword evidence="4" id="KW-0540">Nuclease</keyword>
<dbReference type="GO" id="GO:0004518">
    <property type="term" value="F:nuclease activity"/>
    <property type="evidence" value="ECO:0007669"/>
    <property type="project" value="UniProtKB-KW"/>
</dbReference>
<dbReference type="PANTHER" id="PTHR22930:SF251">
    <property type="entry name" value="DDE TNP4 DOMAIN-CONTAINING PROTEIN"/>
    <property type="match status" value="1"/>
</dbReference>
<dbReference type="InterPro" id="IPR045249">
    <property type="entry name" value="HARBI1-like"/>
</dbReference>
<dbReference type="PANTHER" id="PTHR22930">
    <property type="match status" value="1"/>
</dbReference>
<dbReference type="InterPro" id="IPR027806">
    <property type="entry name" value="HARBI1_dom"/>
</dbReference>
<evidence type="ECO:0000256" key="2">
    <source>
        <dbReference type="ARBA" id="ARBA00004123"/>
    </source>
</evidence>
<dbReference type="InterPro" id="IPR058353">
    <property type="entry name" value="DUF8040"/>
</dbReference>
<sequence length="401" mass="46393">MLDSESDFSDVDSDTNWSESEISEDDVDEESCDESNNGSIDEMSDNDSHSNSEEGDKFDEDDEARMCNDDSKTSSDGMHNVNETFLRMSVDHVNKYYNKRLMRTSKLSRDAFMKEVLNGHPGVCYEMFHMDIDVLRHLCNELKRLRILKEDNGIVSLEESVAMFLYIIGHNTRMRVVSDRFQHSTETVQRRFRRVLRAIHELGMILIKPDPGCNELPPANDLRVFEKAITSDKHMFPWPAEGCYYLVDSGYPIGGTFLPPHKSVKYHAQEYRGRARRPKNKSELFNYRHSSLRMVIERSFRVLKARFPILTHIPRYSNTRQRMIVTAYCAVHNFIHTFAHSNEMFTLWEGMEFPTGNEGLASQRCGWVVHALRPEAVAAMGTLRDQMTEMIWIEYRGGGSS</sequence>
<comment type="cofactor">
    <cofactor evidence="1">
        <name>a divalent metal cation</name>
        <dbReference type="ChEBI" id="CHEBI:60240"/>
    </cofactor>
</comment>
<feature type="compositionally biased region" description="Basic and acidic residues" evidence="8">
    <location>
        <begin position="46"/>
        <end position="55"/>
    </location>
</feature>
<protein>
    <submittedName>
        <fullName evidence="11">Uncharacterized protein</fullName>
    </submittedName>
</protein>
<evidence type="ECO:0000256" key="4">
    <source>
        <dbReference type="ARBA" id="ARBA00022722"/>
    </source>
</evidence>
<evidence type="ECO:0000256" key="6">
    <source>
        <dbReference type="ARBA" id="ARBA00022801"/>
    </source>
</evidence>
<evidence type="ECO:0000256" key="1">
    <source>
        <dbReference type="ARBA" id="ARBA00001968"/>
    </source>
</evidence>
<evidence type="ECO:0000259" key="10">
    <source>
        <dbReference type="Pfam" id="PF26138"/>
    </source>
</evidence>
<evidence type="ECO:0000256" key="8">
    <source>
        <dbReference type="SAM" id="MobiDB-lite"/>
    </source>
</evidence>
<keyword evidence="5" id="KW-0479">Metal-binding</keyword>
<dbReference type="GO" id="GO:0016787">
    <property type="term" value="F:hydrolase activity"/>
    <property type="evidence" value="ECO:0007669"/>
    <property type="project" value="UniProtKB-KW"/>
</dbReference>
<evidence type="ECO:0000313" key="11">
    <source>
        <dbReference type="EMBL" id="SPD05124.1"/>
    </source>
</evidence>
<proteinExistence type="inferred from homology"/>
<dbReference type="Pfam" id="PF13359">
    <property type="entry name" value="DDE_Tnp_4"/>
    <property type="match status" value="1"/>
</dbReference>
<evidence type="ECO:0000256" key="7">
    <source>
        <dbReference type="ARBA" id="ARBA00023242"/>
    </source>
</evidence>
<name>A0A2N9H0K9_FAGSY</name>
<dbReference type="GO" id="GO:0046872">
    <property type="term" value="F:metal ion binding"/>
    <property type="evidence" value="ECO:0007669"/>
    <property type="project" value="UniProtKB-KW"/>
</dbReference>
<comment type="subcellular location">
    <subcellularLocation>
        <location evidence="2">Nucleus</location>
    </subcellularLocation>
</comment>
<feature type="region of interest" description="Disordered" evidence="8">
    <location>
        <begin position="1"/>
        <end position="79"/>
    </location>
</feature>